<keyword evidence="2" id="KW-1133">Transmembrane helix</keyword>
<dbReference type="InterPro" id="IPR050739">
    <property type="entry name" value="MFP"/>
</dbReference>
<accession>A0AAI8K8H1</accession>
<dbReference type="PANTHER" id="PTHR30386:SF19">
    <property type="entry name" value="MULTIDRUG EXPORT PROTEIN EMRA-RELATED"/>
    <property type="match status" value="1"/>
</dbReference>
<evidence type="ECO:0000256" key="1">
    <source>
        <dbReference type="ARBA" id="ARBA00004196"/>
    </source>
</evidence>
<keyword evidence="2" id="KW-0472">Membrane</keyword>
<protein>
    <submittedName>
        <fullName evidence="3">Biotin/lipoyl-binding protein</fullName>
    </submittedName>
</protein>
<sequence length="143" mass="15137">MSTVNDQIPNPRKNARRVQAAIALFAVACIAGAIYQAGLDAEVTEDAYVGGNLVQVTAQIGGTVTAIKVDDTDKVGQGQGLVELSDVDQLLALESAKAALGTSVRTAKGQFLRVRELEGEVSLRQSDYQKASDDYAIVSRELV</sequence>
<proteinExistence type="predicted"/>
<dbReference type="PANTHER" id="PTHR30386">
    <property type="entry name" value="MEMBRANE FUSION SUBUNIT OF EMRAB-TOLC MULTIDRUG EFFLUX PUMP"/>
    <property type="match status" value="1"/>
</dbReference>
<name>A0AAI8K8H1_9PSED</name>
<dbReference type="RefSeq" id="WP_116887481.1">
    <property type="nucleotide sequence ID" value="NZ_CP031641.1"/>
</dbReference>
<comment type="subcellular location">
    <subcellularLocation>
        <location evidence="1">Cell envelope</location>
    </subcellularLocation>
</comment>
<feature type="transmembrane region" description="Helical" evidence="2">
    <location>
        <begin position="20"/>
        <end position="38"/>
    </location>
</feature>
<gene>
    <name evidence="3" type="ORF">DZC75_02325</name>
</gene>
<evidence type="ECO:0000313" key="3">
    <source>
        <dbReference type="EMBL" id="AXO86900.1"/>
    </source>
</evidence>
<organism evidence="3 4">
    <name type="scientific">Pseudomonas parafulva</name>
    <dbReference type="NCBI Taxonomy" id="157782"/>
    <lineage>
        <taxon>Bacteria</taxon>
        <taxon>Pseudomonadati</taxon>
        <taxon>Pseudomonadota</taxon>
        <taxon>Gammaproteobacteria</taxon>
        <taxon>Pseudomonadales</taxon>
        <taxon>Pseudomonadaceae</taxon>
        <taxon>Pseudomonas</taxon>
    </lineage>
</organism>
<dbReference type="Gene3D" id="2.40.50.100">
    <property type="match status" value="1"/>
</dbReference>
<evidence type="ECO:0000313" key="4">
    <source>
        <dbReference type="Proteomes" id="UP000258127"/>
    </source>
</evidence>
<dbReference type="SUPFAM" id="SSF111369">
    <property type="entry name" value="HlyD-like secretion proteins"/>
    <property type="match status" value="1"/>
</dbReference>
<dbReference type="EMBL" id="CP031641">
    <property type="protein sequence ID" value="AXO86900.1"/>
    <property type="molecule type" value="Genomic_DNA"/>
</dbReference>
<reference evidence="3 4" key="1">
    <citation type="submission" date="2018-08" db="EMBL/GenBank/DDBJ databases">
        <authorList>
            <person name="Lee Y."/>
            <person name="Kakembo D."/>
        </authorList>
    </citation>
    <scope>NUCLEOTIDE SEQUENCE [LARGE SCALE GENOMIC DNA]</scope>
    <source>
        <strain evidence="3 4">JBCS1880</strain>
    </source>
</reference>
<keyword evidence="2" id="KW-0812">Transmembrane</keyword>
<evidence type="ECO:0000256" key="2">
    <source>
        <dbReference type="SAM" id="Phobius"/>
    </source>
</evidence>
<keyword evidence="4" id="KW-1185">Reference proteome</keyword>
<dbReference type="AlphaFoldDB" id="A0AAI8K8H1"/>
<dbReference type="GO" id="GO:0030313">
    <property type="term" value="C:cell envelope"/>
    <property type="evidence" value="ECO:0007669"/>
    <property type="project" value="UniProtKB-SubCell"/>
</dbReference>
<dbReference type="Proteomes" id="UP000258127">
    <property type="component" value="Chromosome"/>
</dbReference>